<dbReference type="InterPro" id="IPR008279">
    <property type="entry name" value="PEP-util_enz_mobile_dom"/>
</dbReference>
<evidence type="ECO:0000313" key="5">
    <source>
        <dbReference type="EMBL" id="PIR80985.1"/>
    </source>
</evidence>
<proteinExistence type="inferred from homology"/>
<reference evidence="6" key="1">
    <citation type="submission" date="2017-09" db="EMBL/GenBank/DDBJ databases">
        <title>Depth-based differentiation of microbial function through sediment-hosted aquifers and enrichment of novel symbionts in the deep terrestrial subsurface.</title>
        <authorList>
            <person name="Probst A.J."/>
            <person name="Ladd B."/>
            <person name="Jarett J.K."/>
            <person name="Geller-Mcgrath D.E."/>
            <person name="Sieber C.M.K."/>
            <person name="Emerson J.B."/>
            <person name="Anantharaman K."/>
            <person name="Thomas B.C."/>
            <person name="Malmstrom R."/>
            <person name="Stieglmeier M."/>
            <person name="Klingl A."/>
            <person name="Woyke T."/>
            <person name="Ryan C.M."/>
            <person name="Banfield J.F."/>
        </authorList>
    </citation>
    <scope>NUCLEOTIDE SEQUENCE [LARGE SCALE GENOMIC DNA]</scope>
</reference>
<dbReference type="GO" id="GO:0005524">
    <property type="term" value="F:ATP binding"/>
    <property type="evidence" value="ECO:0007669"/>
    <property type="project" value="UniProtKB-KW"/>
</dbReference>
<dbReference type="PROSITE" id="PS00370">
    <property type="entry name" value="PEP_ENZYMES_PHOS_SITE"/>
    <property type="match status" value="1"/>
</dbReference>
<gene>
    <name evidence="5" type="ORF">COU24_01045</name>
</gene>
<dbReference type="PANTHER" id="PTHR43030:SF1">
    <property type="entry name" value="PHOSPHOENOLPYRUVATE SYNTHASE"/>
    <property type="match status" value="1"/>
</dbReference>
<evidence type="ECO:0000313" key="6">
    <source>
        <dbReference type="Proteomes" id="UP000229128"/>
    </source>
</evidence>
<accession>A0A2H0U663</accession>
<dbReference type="GO" id="GO:0008986">
    <property type="term" value="F:pyruvate, water dikinase activity"/>
    <property type="evidence" value="ECO:0007669"/>
    <property type="project" value="InterPro"/>
</dbReference>
<dbReference type="AlphaFoldDB" id="A0A2H0U663"/>
<feature type="domain" description="PEP-utilising enzyme mobile" evidence="4">
    <location>
        <begin position="195"/>
        <end position="264"/>
    </location>
</feature>
<comment type="caution">
    <text evidence="5">The sequence shown here is derived from an EMBL/GenBank/DDBJ whole genome shotgun (WGS) entry which is preliminary data.</text>
</comment>
<organism evidence="5 6">
    <name type="scientific">Candidatus Kuenenbacteria bacterium CG10_big_fil_rev_8_21_14_0_10_39_14</name>
    <dbReference type="NCBI Taxonomy" id="1974619"/>
    <lineage>
        <taxon>Bacteria</taxon>
        <taxon>Candidatus Kueneniibacteriota</taxon>
    </lineage>
</organism>
<dbReference type="SUPFAM" id="SSF52009">
    <property type="entry name" value="Phosphohistidine domain"/>
    <property type="match status" value="1"/>
</dbReference>
<evidence type="ECO:0000256" key="3">
    <source>
        <dbReference type="ARBA" id="ARBA00022840"/>
    </source>
</evidence>
<evidence type="ECO:0000256" key="2">
    <source>
        <dbReference type="ARBA" id="ARBA00022741"/>
    </source>
</evidence>
<sequence length="273" mass="30896">MLLFGMKNFLQLESKKLSGTANCKKKLSALSQTKCDNNKKKHQYKKLFVAYPKFQEYLEITNRLCVLKDERDEARRYCYYLSRPLYNELAKRMRLDINRLILISPEEIIGFLEKKMRLPSNKELLGRQRNYIIRNIAGKLVSSSDGKALAFSKTHLKEHEEVTNNKTITGIIASKGIVKGHVRLIHDKSDLLKINRGDVMVAITTHPDYLSAMKRAVAVVTDEGGLTCHAAIVSRELKIPCIVGTKIATKVLKDGGLVEVDANKAVIKILKRS</sequence>
<comment type="similarity">
    <text evidence="1">Belongs to the PEP-utilizing enzyme family.</text>
</comment>
<keyword evidence="2" id="KW-0547">Nucleotide-binding</keyword>
<name>A0A2H0U663_9BACT</name>
<dbReference type="Pfam" id="PF00391">
    <property type="entry name" value="PEP-utilizers"/>
    <property type="match status" value="1"/>
</dbReference>
<dbReference type="InterPro" id="IPR036637">
    <property type="entry name" value="Phosphohistidine_dom_sf"/>
</dbReference>
<protein>
    <recommendedName>
        <fullName evidence="4">PEP-utilising enzyme mobile domain-containing protein</fullName>
    </recommendedName>
</protein>
<keyword evidence="3" id="KW-0067">ATP-binding</keyword>
<dbReference type="PANTHER" id="PTHR43030">
    <property type="entry name" value="PHOSPHOENOLPYRUVATE SYNTHASE"/>
    <property type="match status" value="1"/>
</dbReference>
<dbReference type="InterPro" id="IPR018274">
    <property type="entry name" value="PEP_util_AS"/>
</dbReference>
<evidence type="ECO:0000256" key="1">
    <source>
        <dbReference type="ARBA" id="ARBA00007837"/>
    </source>
</evidence>
<dbReference type="Proteomes" id="UP000229128">
    <property type="component" value="Unassembled WGS sequence"/>
</dbReference>
<dbReference type="InterPro" id="IPR006319">
    <property type="entry name" value="PEP_synth"/>
</dbReference>
<dbReference type="Gene3D" id="3.50.30.10">
    <property type="entry name" value="Phosphohistidine domain"/>
    <property type="match status" value="1"/>
</dbReference>
<evidence type="ECO:0000259" key="4">
    <source>
        <dbReference type="Pfam" id="PF00391"/>
    </source>
</evidence>
<dbReference type="EMBL" id="PFBQ01000018">
    <property type="protein sequence ID" value="PIR80985.1"/>
    <property type="molecule type" value="Genomic_DNA"/>
</dbReference>